<organism evidence="2">
    <name type="scientific">marine metagenome</name>
    <dbReference type="NCBI Taxonomy" id="408172"/>
    <lineage>
        <taxon>unclassified sequences</taxon>
        <taxon>metagenomes</taxon>
        <taxon>ecological metagenomes</taxon>
    </lineage>
</organism>
<evidence type="ECO:0000313" key="2">
    <source>
        <dbReference type="EMBL" id="SVC23419.1"/>
    </source>
</evidence>
<accession>A0A382KGT5</accession>
<gene>
    <name evidence="2" type="ORF">METZ01_LOCUS276273</name>
</gene>
<dbReference type="AlphaFoldDB" id="A0A382KGT5"/>
<protein>
    <submittedName>
        <fullName evidence="2">Uncharacterized protein</fullName>
    </submittedName>
</protein>
<feature type="compositionally biased region" description="Polar residues" evidence="1">
    <location>
        <begin position="85"/>
        <end position="94"/>
    </location>
</feature>
<feature type="non-terminal residue" evidence="2">
    <location>
        <position position="1"/>
    </location>
</feature>
<feature type="region of interest" description="Disordered" evidence="1">
    <location>
        <begin position="1"/>
        <end position="28"/>
    </location>
</feature>
<dbReference type="EMBL" id="UINC01080463">
    <property type="protein sequence ID" value="SVC23419.1"/>
    <property type="molecule type" value="Genomic_DNA"/>
</dbReference>
<reference evidence="2" key="1">
    <citation type="submission" date="2018-05" db="EMBL/GenBank/DDBJ databases">
        <authorList>
            <person name="Lanie J.A."/>
            <person name="Ng W.-L."/>
            <person name="Kazmierczak K.M."/>
            <person name="Andrzejewski T.M."/>
            <person name="Davidsen T.M."/>
            <person name="Wayne K.J."/>
            <person name="Tettelin H."/>
            <person name="Glass J.I."/>
            <person name="Rusch D."/>
            <person name="Podicherti R."/>
            <person name="Tsui H.-C.T."/>
            <person name="Winkler M.E."/>
        </authorList>
    </citation>
    <scope>NUCLEOTIDE SEQUENCE</scope>
</reference>
<feature type="compositionally biased region" description="Acidic residues" evidence="1">
    <location>
        <begin position="95"/>
        <end position="107"/>
    </location>
</feature>
<feature type="region of interest" description="Disordered" evidence="1">
    <location>
        <begin position="72"/>
        <end position="115"/>
    </location>
</feature>
<feature type="compositionally biased region" description="Polar residues" evidence="1">
    <location>
        <begin position="16"/>
        <end position="28"/>
    </location>
</feature>
<name>A0A382KGT5_9ZZZZ</name>
<proteinExistence type="predicted"/>
<evidence type="ECO:0000256" key="1">
    <source>
        <dbReference type="SAM" id="MobiDB-lite"/>
    </source>
</evidence>
<feature type="compositionally biased region" description="Low complexity" evidence="1">
    <location>
        <begin position="1"/>
        <end position="15"/>
    </location>
</feature>
<sequence>NGSSNQSPDSQSGSGVMSSDLGSGQSAASIFDESLGDFDKEMAGERVVIAAANQGTGAMTGQEIADLESIMEAELDGPVELGSDTEASTSNQSTESDDAESQEEVTEEELKRTPSCIEASGFGEDKIARQLRVFALKEDDPSIRAELWKQYLLHMGKTESQIKECIDDTK</sequence>